<evidence type="ECO:0000256" key="2">
    <source>
        <dbReference type="ARBA" id="ARBA00022525"/>
    </source>
</evidence>
<dbReference type="PROSITE" id="PS00135">
    <property type="entry name" value="TRYPSIN_SER"/>
    <property type="match status" value="1"/>
</dbReference>
<dbReference type="Pfam" id="PF00089">
    <property type="entry name" value="Trypsin"/>
    <property type="match status" value="1"/>
</dbReference>
<dbReference type="SUPFAM" id="SSF50494">
    <property type="entry name" value="Trypsin-like serine proteases"/>
    <property type="match status" value="1"/>
</dbReference>
<keyword evidence="6 9" id="KW-0720">Serine protease</keyword>
<keyword evidence="14" id="KW-1185">Reference proteome</keyword>
<dbReference type="GO" id="GO:0006508">
    <property type="term" value="P:proteolysis"/>
    <property type="evidence" value="ECO:0007669"/>
    <property type="project" value="UniProtKB-KW"/>
</dbReference>
<keyword evidence="10" id="KW-0175">Coiled coil</keyword>
<evidence type="ECO:0000256" key="4">
    <source>
        <dbReference type="ARBA" id="ARBA00022729"/>
    </source>
</evidence>
<dbReference type="InterPro" id="IPR033116">
    <property type="entry name" value="TRYPSIN_SER"/>
</dbReference>
<feature type="transmembrane region" description="Helical" evidence="11">
    <location>
        <begin position="158"/>
        <end position="179"/>
    </location>
</feature>
<keyword evidence="11" id="KW-0812">Transmembrane</keyword>
<dbReference type="Gene3D" id="2.40.10.10">
    <property type="entry name" value="Trypsin-like serine proteases"/>
    <property type="match status" value="1"/>
</dbReference>
<proteinExistence type="predicted"/>
<reference evidence="13" key="2">
    <citation type="journal article" date="2022" name="Res Sq">
        <title>Comparative Genomics Reveals Insights into the Divergent Evolution of Astigmatic Mites and Household Pest Adaptations.</title>
        <authorList>
            <person name="Xiong Q."/>
            <person name="Wan A.T.-Y."/>
            <person name="Liu X.-Y."/>
            <person name="Fung C.S.-H."/>
            <person name="Xiao X."/>
            <person name="Malainual N."/>
            <person name="Hou J."/>
            <person name="Wang L."/>
            <person name="Wang M."/>
            <person name="Yang K."/>
            <person name="Cui Y."/>
            <person name="Leung E."/>
            <person name="Nong W."/>
            <person name="Shin S.-K."/>
            <person name="Au S."/>
            <person name="Jeong K.Y."/>
            <person name="Chew F.T."/>
            <person name="Hui J."/>
            <person name="Leung T.F."/>
            <person name="Tungtrongchitr A."/>
            <person name="Zhong N."/>
            <person name="Liu Z."/>
            <person name="Tsui S."/>
        </authorList>
    </citation>
    <scope>NUCLEOTIDE SEQUENCE</scope>
    <source>
        <strain evidence="13">Derf</strain>
        <tissue evidence="13">Whole organism</tissue>
    </source>
</reference>
<evidence type="ECO:0000313" key="13">
    <source>
        <dbReference type="EMBL" id="KAH9526188.1"/>
    </source>
</evidence>
<feature type="domain" description="Peptidase S1" evidence="12">
    <location>
        <begin position="502"/>
        <end position="744"/>
    </location>
</feature>
<dbReference type="EMBL" id="ASGP02000001">
    <property type="protein sequence ID" value="KAH9526188.1"/>
    <property type="molecule type" value="Genomic_DNA"/>
</dbReference>
<dbReference type="PRINTS" id="PR00722">
    <property type="entry name" value="CHYMOTRYPSIN"/>
</dbReference>
<keyword evidence="8" id="KW-1015">Disulfide bond</keyword>
<dbReference type="InterPro" id="IPR001254">
    <property type="entry name" value="Trypsin_dom"/>
</dbReference>
<keyword evidence="11" id="KW-1133">Transmembrane helix</keyword>
<organism evidence="13 14">
    <name type="scientific">Dermatophagoides farinae</name>
    <name type="common">American house dust mite</name>
    <dbReference type="NCBI Taxonomy" id="6954"/>
    <lineage>
        <taxon>Eukaryota</taxon>
        <taxon>Metazoa</taxon>
        <taxon>Ecdysozoa</taxon>
        <taxon>Arthropoda</taxon>
        <taxon>Chelicerata</taxon>
        <taxon>Arachnida</taxon>
        <taxon>Acari</taxon>
        <taxon>Acariformes</taxon>
        <taxon>Sarcoptiformes</taxon>
        <taxon>Astigmata</taxon>
        <taxon>Psoroptidia</taxon>
        <taxon>Analgoidea</taxon>
        <taxon>Pyroglyphidae</taxon>
        <taxon>Dermatophagoidinae</taxon>
        <taxon>Dermatophagoides</taxon>
    </lineage>
</organism>
<keyword evidence="5 9" id="KW-0378">Hydrolase</keyword>
<dbReference type="CDD" id="cd00190">
    <property type="entry name" value="Tryp_SPc"/>
    <property type="match status" value="1"/>
</dbReference>
<feature type="transmembrane region" description="Helical" evidence="11">
    <location>
        <begin position="126"/>
        <end position="146"/>
    </location>
</feature>
<dbReference type="PROSITE" id="PS00134">
    <property type="entry name" value="TRYPSIN_HIS"/>
    <property type="match status" value="1"/>
</dbReference>
<feature type="transmembrane region" description="Helical" evidence="11">
    <location>
        <begin position="248"/>
        <end position="269"/>
    </location>
</feature>
<dbReference type="InterPro" id="IPR018114">
    <property type="entry name" value="TRYPSIN_HIS"/>
</dbReference>
<dbReference type="GO" id="GO:0004252">
    <property type="term" value="F:serine-type endopeptidase activity"/>
    <property type="evidence" value="ECO:0007669"/>
    <property type="project" value="InterPro"/>
</dbReference>
<evidence type="ECO:0000256" key="8">
    <source>
        <dbReference type="ARBA" id="ARBA00023157"/>
    </source>
</evidence>
<reference evidence="13" key="1">
    <citation type="submission" date="2013-05" db="EMBL/GenBank/DDBJ databases">
        <authorList>
            <person name="Yim A.K.Y."/>
            <person name="Chan T.F."/>
            <person name="Ji K.M."/>
            <person name="Liu X.Y."/>
            <person name="Zhou J.W."/>
            <person name="Li R.Q."/>
            <person name="Yang K.Y."/>
            <person name="Li J."/>
            <person name="Li M."/>
            <person name="Law P.T.W."/>
            <person name="Wu Y.L."/>
            <person name="Cai Z.L."/>
            <person name="Qin H."/>
            <person name="Bao Y."/>
            <person name="Leung R.K.K."/>
            <person name="Ng P.K.S."/>
            <person name="Zou J."/>
            <person name="Zhong X.J."/>
            <person name="Ran P.X."/>
            <person name="Zhong N.S."/>
            <person name="Liu Z.G."/>
            <person name="Tsui S.K.W."/>
        </authorList>
    </citation>
    <scope>NUCLEOTIDE SEQUENCE</scope>
    <source>
        <strain evidence="13">Derf</strain>
        <tissue evidence="13">Whole organism</tissue>
    </source>
</reference>
<dbReference type="GO" id="GO:0005576">
    <property type="term" value="C:extracellular region"/>
    <property type="evidence" value="ECO:0007669"/>
    <property type="project" value="UniProtKB-SubCell"/>
</dbReference>
<sequence>MKLYNLHHDHNNIHHRTNNGYENVLAIIIVINGLYLFVMAIIPDNHQDMLAIFINPGSLILGPNNHHSGNMYLALYQVFLLIMYTLHYFHYDNGWLNKANYKLNHGSDYLQIDEKIQLKIDSLKRITLIAVGINILFFILYPLIIYPKESFKINQYPIISHIYLIVFTTKVTFYSSAFLNESFLLIEICMEFLRQCRKHLAIMNGQLNRHGRIISLFRLNGKKVMNELKNISNLIMLIQDIEIYLKRCYLIVIFSIICLTIPSYYGAFYSNFSPIIRFISSICCGIYFCIVVIYSSKFTSIDFYAKNLANFLYKNLLIDRIMETRMNFTFLFETSKLLNSLENGALAVKVMDTAINLNVIITMMTMVMTIIGLAGPNINSKQKLPKLNKFAKAQKWFSRLNFAYELSKSIRNDFRNYKEINEEILRIEETINELENIDDNENDDEQELRTTIIHNLQQRLQDLIAQRTRFPIETARSFVKYSGAVLAETGVTLAADNDDARIIGGEDVQPNQYPWMVYMKLNYLPLHEWQKPMTSSCDGSIINDRWIISAAHCFAPNGYNLSENIVYLGSHNITKTEEKNRKIIKAKKAIIHEKYDKWNIKNDIALVELSEIIEFNEYISPICMANSYEEFDHDNCQTLGWGRTGEHMEKSSTLKKVVQKLRTLDDCKKFYSDLDDTQLCAGTLNHGPCTGDSGGPLQCLNQNQSSSSWFIKGIVSYGSPHYTEKPAVYTKVSAYIEWINKTIENNHHCE</sequence>
<dbReference type="FunFam" id="2.40.10.10:FF:000146">
    <property type="entry name" value="Serine protease 53"/>
    <property type="match status" value="1"/>
</dbReference>
<dbReference type="SMART" id="SM00020">
    <property type="entry name" value="Tryp_SPc"/>
    <property type="match status" value="1"/>
</dbReference>
<dbReference type="InterPro" id="IPR009003">
    <property type="entry name" value="Peptidase_S1_PA"/>
</dbReference>
<evidence type="ECO:0000313" key="14">
    <source>
        <dbReference type="Proteomes" id="UP000790347"/>
    </source>
</evidence>
<gene>
    <name evidence="13" type="ORF">DERF_000290</name>
</gene>
<feature type="transmembrane region" description="Helical" evidence="11">
    <location>
        <begin position="21"/>
        <end position="42"/>
    </location>
</feature>
<keyword evidence="11" id="KW-0472">Membrane</keyword>
<dbReference type="InterPro" id="IPR043504">
    <property type="entry name" value="Peptidase_S1_PA_chymotrypsin"/>
</dbReference>
<feature type="transmembrane region" description="Helical" evidence="11">
    <location>
        <begin position="355"/>
        <end position="375"/>
    </location>
</feature>
<evidence type="ECO:0000256" key="3">
    <source>
        <dbReference type="ARBA" id="ARBA00022670"/>
    </source>
</evidence>
<keyword evidence="4" id="KW-0732">Signal</keyword>
<evidence type="ECO:0000256" key="9">
    <source>
        <dbReference type="RuleBase" id="RU363034"/>
    </source>
</evidence>
<evidence type="ECO:0000256" key="10">
    <source>
        <dbReference type="SAM" id="Coils"/>
    </source>
</evidence>
<keyword evidence="2" id="KW-0964">Secreted</keyword>
<evidence type="ECO:0000256" key="7">
    <source>
        <dbReference type="ARBA" id="ARBA00023145"/>
    </source>
</evidence>
<keyword evidence="7" id="KW-0865">Zymogen</keyword>
<dbReference type="PANTHER" id="PTHR24252">
    <property type="entry name" value="ACROSIN-RELATED"/>
    <property type="match status" value="1"/>
</dbReference>
<feature type="transmembrane region" description="Helical" evidence="11">
    <location>
        <begin position="71"/>
        <end position="89"/>
    </location>
</feature>
<comment type="caution">
    <text evidence="13">The sequence shown here is derived from an EMBL/GenBank/DDBJ whole genome shotgun (WGS) entry which is preliminary data.</text>
</comment>
<protein>
    <recommendedName>
        <fullName evidence="12">Peptidase S1 domain-containing protein</fullName>
    </recommendedName>
</protein>
<evidence type="ECO:0000256" key="6">
    <source>
        <dbReference type="ARBA" id="ARBA00022825"/>
    </source>
</evidence>
<feature type="transmembrane region" description="Helical" evidence="11">
    <location>
        <begin position="275"/>
        <end position="294"/>
    </location>
</feature>
<name>A0A922ICJ1_DERFA</name>
<dbReference type="Proteomes" id="UP000790347">
    <property type="component" value="Unassembled WGS sequence"/>
</dbReference>
<evidence type="ECO:0000256" key="11">
    <source>
        <dbReference type="SAM" id="Phobius"/>
    </source>
</evidence>
<dbReference type="AlphaFoldDB" id="A0A922ICJ1"/>
<evidence type="ECO:0000256" key="1">
    <source>
        <dbReference type="ARBA" id="ARBA00004613"/>
    </source>
</evidence>
<dbReference type="PROSITE" id="PS50240">
    <property type="entry name" value="TRYPSIN_DOM"/>
    <property type="match status" value="1"/>
</dbReference>
<comment type="subcellular location">
    <subcellularLocation>
        <location evidence="1">Secreted</location>
    </subcellularLocation>
</comment>
<dbReference type="PANTHER" id="PTHR24252:SF7">
    <property type="entry name" value="HYALIN"/>
    <property type="match status" value="1"/>
</dbReference>
<feature type="coiled-coil region" evidence="10">
    <location>
        <begin position="417"/>
        <end position="447"/>
    </location>
</feature>
<evidence type="ECO:0000256" key="5">
    <source>
        <dbReference type="ARBA" id="ARBA00022801"/>
    </source>
</evidence>
<evidence type="ECO:0000259" key="12">
    <source>
        <dbReference type="PROSITE" id="PS50240"/>
    </source>
</evidence>
<keyword evidence="3 9" id="KW-0645">Protease</keyword>
<accession>A0A922ICJ1</accession>
<dbReference type="InterPro" id="IPR001314">
    <property type="entry name" value="Peptidase_S1A"/>
</dbReference>